<comment type="caution">
    <text evidence="2">The sequence shown here is derived from an EMBL/GenBank/DDBJ whole genome shotgun (WGS) entry which is preliminary data.</text>
</comment>
<proteinExistence type="predicted"/>
<protein>
    <submittedName>
        <fullName evidence="2">Pentatricopeptide repeat-containing protein</fullName>
    </submittedName>
</protein>
<evidence type="ECO:0000313" key="2">
    <source>
        <dbReference type="EMBL" id="CAK9039971.1"/>
    </source>
</evidence>
<feature type="coiled-coil region" evidence="1">
    <location>
        <begin position="161"/>
        <end position="188"/>
    </location>
</feature>
<keyword evidence="1" id="KW-0175">Coiled coil</keyword>
<feature type="coiled-coil region" evidence="1">
    <location>
        <begin position="56"/>
        <end position="104"/>
    </location>
</feature>
<dbReference type="Proteomes" id="UP001642464">
    <property type="component" value="Unassembled WGS sequence"/>
</dbReference>
<evidence type="ECO:0000256" key="1">
    <source>
        <dbReference type="SAM" id="Coils"/>
    </source>
</evidence>
<sequence length="252" mass="28435">MSDRMNAEADPELQAARAALSLEGGSLQRYAVRLSEVVMQQHAARKKDWTSWQAKEDELNDEIRSLRHEMHAEQQERDQAMGREVLLEQELRAERRRRIDLEAQVTLADSWKAEAAAADRAARMSSSNAALAASAESEAAREWKRQAAEARRGEAKAMAGQHRAELAAQQARKELNSHLEEREQQFSQRVKMARASEAEVLAEAWRMSGELRSELDAVRSGDAQIGQASDSSARQALQDLRELRQRYNDMLG</sequence>
<dbReference type="EMBL" id="CAXAMM010016869">
    <property type="protein sequence ID" value="CAK9039971.1"/>
    <property type="molecule type" value="Genomic_DNA"/>
</dbReference>
<accession>A0ABP0LLC5</accession>
<keyword evidence="3" id="KW-1185">Reference proteome</keyword>
<name>A0ABP0LLC5_9DINO</name>
<evidence type="ECO:0000313" key="3">
    <source>
        <dbReference type="Proteomes" id="UP001642464"/>
    </source>
</evidence>
<gene>
    <name evidence="2" type="ORF">SCF082_LOCUS23319</name>
</gene>
<reference evidence="2 3" key="1">
    <citation type="submission" date="2024-02" db="EMBL/GenBank/DDBJ databases">
        <authorList>
            <person name="Chen Y."/>
            <person name="Shah S."/>
            <person name="Dougan E. K."/>
            <person name="Thang M."/>
            <person name="Chan C."/>
        </authorList>
    </citation>
    <scope>NUCLEOTIDE SEQUENCE [LARGE SCALE GENOMIC DNA]</scope>
</reference>
<organism evidence="2 3">
    <name type="scientific">Durusdinium trenchii</name>
    <dbReference type="NCBI Taxonomy" id="1381693"/>
    <lineage>
        <taxon>Eukaryota</taxon>
        <taxon>Sar</taxon>
        <taxon>Alveolata</taxon>
        <taxon>Dinophyceae</taxon>
        <taxon>Suessiales</taxon>
        <taxon>Symbiodiniaceae</taxon>
        <taxon>Durusdinium</taxon>
    </lineage>
</organism>